<dbReference type="GO" id="GO:0019900">
    <property type="term" value="F:kinase binding"/>
    <property type="evidence" value="ECO:0007669"/>
    <property type="project" value="TreeGrafter"/>
</dbReference>
<feature type="region of interest" description="Disordered" evidence="5">
    <location>
        <begin position="1209"/>
        <end position="1239"/>
    </location>
</feature>
<keyword evidence="3" id="KW-0677">Repeat</keyword>
<gene>
    <name evidence="6" type="ORF">L345_01728</name>
</gene>
<dbReference type="InterPro" id="IPR028041">
    <property type="entry name" value="WDCP"/>
</dbReference>
<accession>V8PDL4</accession>
<comment type="caution">
    <text evidence="6">The sequence shown here is derived from an EMBL/GenBank/DDBJ whole genome shotgun (WGS) entry which is preliminary data.</text>
</comment>
<evidence type="ECO:0000256" key="2">
    <source>
        <dbReference type="ARBA" id="ARBA00022574"/>
    </source>
</evidence>
<name>V8PDL4_OPHHA</name>
<dbReference type="PANTHER" id="PTHR14897:SF4">
    <property type="entry name" value="WD REPEAT AND COILED-COIL-CONTAINING PROTEIN"/>
    <property type="match status" value="1"/>
</dbReference>
<evidence type="ECO:0000256" key="5">
    <source>
        <dbReference type="SAM" id="MobiDB-lite"/>
    </source>
</evidence>
<reference evidence="6 7" key="1">
    <citation type="journal article" date="2013" name="Proc. Natl. Acad. Sci. U.S.A.">
        <title>The king cobra genome reveals dynamic gene evolution and adaptation in the snake venom system.</title>
        <authorList>
            <person name="Vonk F.J."/>
            <person name="Casewell N.R."/>
            <person name="Henkel C.V."/>
            <person name="Heimberg A.M."/>
            <person name="Jansen H.J."/>
            <person name="McCleary R.J."/>
            <person name="Kerkkamp H.M."/>
            <person name="Vos R.A."/>
            <person name="Guerreiro I."/>
            <person name="Calvete J.J."/>
            <person name="Wuster W."/>
            <person name="Woods A.E."/>
            <person name="Logan J.M."/>
            <person name="Harrison R.A."/>
            <person name="Castoe T.A."/>
            <person name="de Koning A.P."/>
            <person name="Pollock D.D."/>
            <person name="Yandell M."/>
            <person name="Calderon D."/>
            <person name="Renjifo C."/>
            <person name="Currier R.B."/>
            <person name="Salgado D."/>
            <person name="Pla D."/>
            <person name="Sanz L."/>
            <person name="Hyder A.S."/>
            <person name="Ribeiro J.M."/>
            <person name="Arntzen J.W."/>
            <person name="van den Thillart G.E."/>
            <person name="Boetzer M."/>
            <person name="Pirovano W."/>
            <person name="Dirks R.P."/>
            <person name="Spaink H.P."/>
            <person name="Duboule D."/>
            <person name="McGlinn E."/>
            <person name="Kini R.M."/>
            <person name="Richardson M.K."/>
        </authorList>
    </citation>
    <scope>NUCLEOTIDE SEQUENCE</scope>
    <source>
        <tissue evidence="6">Blood</tissue>
    </source>
</reference>
<evidence type="ECO:0000313" key="6">
    <source>
        <dbReference type="EMBL" id="ETE72445.1"/>
    </source>
</evidence>
<evidence type="ECO:0000256" key="1">
    <source>
        <dbReference type="ARBA" id="ARBA00015683"/>
    </source>
</evidence>
<keyword evidence="2" id="KW-0853">WD repeat</keyword>
<dbReference type="PANTHER" id="PTHR14897">
    <property type="entry name" value="WD REPEAT AND COILED-COIL-CONTAINING PROTEIN"/>
    <property type="match status" value="1"/>
</dbReference>
<dbReference type="EMBL" id="AZIM01000223">
    <property type="protein sequence ID" value="ETE72445.1"/>
    <property type="molecule type" value="Genomic_DNA"/>
</dbReference>
<protein>
    <recommendedName>
        <fullName evidence="1">WD repeat and coiled-coil-containing protein</fullName>
    </recommendedName>
</protein>
<proteinExistence type="predicted"/>
<evidence type="ECO:0000313" key="7">
    <source>
        <dbReference type="Proteomes" id="UP000018936"/>
    </source>
</evidence>
<feature type="non-terminal residue" evidence="6">
    <location>
        <position position="1"/>
    </location>
</feature>
<evidence type="ECO:0000256" key="4">
    <source>
        <dbReference type="ARBA" id="ARBA00023054"/>
    </source>
</evidence>
<keyword evidence="4" id="KW-0175">Coiled coil</keyword>
<feature type="compositionally biased region" description="Polar residues" evidence="5">
    <location>
        <begin position="1209"/>
        <end position="1236"/>
    </location>
</feature>
<dbReference type="Pfam" id="PF15390">
    <property type="entry name" value="WDCP"/>
    <property type="match status" value="2"/>
</dbReference>
<dbReference type="SUPFAM" id="SSF50998">
    <property type="entry name" value="Quinoprotein alcohol dehydrogenase-like"/>
    <property type="match status" value="1"/>
</dbReference>
<dbReference type="InterPro" id="IPR011047">
    <property type="entry name" value="Quinoprotein_ADH-like_sf"/>
</dbReference>
<sequence length="1397" mass="155476">MSGMELGKAKLPRTGLNALYQAIHPIYGIAWTDGKQVTLIPLHFHSKEWRFGDSILIGQFEHVHALYWNACYSADLPALLAVQHKKRVSIWQLIHNVLEKNKLMVFRTCETAEPFQLLPQGCVWHPKRDILSVFTKRDASVLYAVRLDNSKVKADIKSRGLIHCACWTKEGNRLVIAISSSLHSYIWDEAKKTLNACTFCPIFDVGSYICAIEATLDFQIAVATELPPDKVPGLNPGITFELPISSEMDFMSTDSSQSTLVLGDEEYSMDSRRKSFDSDKSVAGHSVASSSLGPNDLTSILANHRKLDRGRIPLRRKVSPLGNDQCSSQLIMVTYEGKITTTRKVSIPGILVPDIIAFDLSAQMVAVASNTCNIVLVSSVTSSCVPNLQRIQLDRNERPKGLSFLTDKLLLILVGKQKFTNTTFIPSSNSDRYVTRLLMKELRSGKDSSSKSGTSQTLSFTFEPSVSLPEKRRHFKNFASEDCIVEEELSRPVNTFIQSPSRRKHMLEMKSPNYEQSSPSNVCIFYEKGTLRNSSVLETLEAEPINRSMALFGAETPTRFSNISTSSKVAHKSLNSPKNSILDNDKRATEISINLERWYSSFNDLHLRLLELIEYTKNGRRLSLVYPSSQEPPFIHIKYQKRSSDGAIVEETRNVLLYNGKIPLNLVQQLFDLHIVEMKHGKSSLLFVLAIHPVHGIAWTDGKQVILTSLYQHNGEPNFGNSNVVGQFEHVHGLYWGPFCAPDAPALLAIQHKRHITMWQLCYSVSEQNKLMVYQISEISELFPILPQGCVWHPQKEILAVLTTRETSVLHSVRLNNSRIKADIKGTGIIHCACWTEEGKRLVIGIGSTLHSYMWDDDQKTLNACSFCPIFDVGGYVCAIEPTMSTQVAVATELPLDKICSLNAGVSFEIPSGIIGNSIPSQSNPLECDGDASVEDGKKVMDQEMLASSPVDLTHLPSSKQLPEKSPLLNLRSKDYLTGSGHDASHLILVMFEKKATSSKKVSIPGVLVPDILAFDSKTQTVVVASNTCNIILTYSLSSSLLPNIQQIQLEKNERPKGLCFLTEKLLLILVGKQKLMDPAFLPSSRSDKYILRLIVKKITSREGPSAVLGPTQVCFRNIPVKRECVERHSSDAHFLREGLMLPDCMSMPSSGKKKLIEEIADEQCLPTSIVDSAEKKMSKDFPQDLRTLDVEPIAHSFVFQQLENSSGSLNIPVSNTPGDGSHESSNSYDKQMQSSHEVKRNLLQSEKEANCISKNLEELCYSFTELQHQLFEITELLRSGKKIVPQYPPSCEPSFVNVICQVNLSWIVLTADSEGFVPLTFESQQEIIIRDVNAMSNDSSNASCKALVVVNSTEGYRKLSSQSLDFTASSMEVLREPSSPCLVDGGHSYEQTNSSS</sequence>
<dbReference type="OrthoDB" id="6409262at2759"/>
<evidence type="ECO:0000256" key="3">
    <source>
        <dbReference type="ARBA" id="ARBA00022737"/>
    </source>
</evidence>
<keyword evidence="7" id="KW-1185">Reference proteome</keyword>
<organism evidence="6 7">
    <name type="scientific">Ophiophagus hannah</name>
    <name type="common">King cobra</name>
    <name type="synonym">Naja hannah</name>
    <dbReference type="NCBI Taxonomy" id="8665"/>
    <lineage>
        <taxon>Eukaryota</taxon>
        <taxon>Metazoa</taxon>
        <taxon>Chordata</taxon>
        <taxon>Craniata</taxon>
        <taxon>Vertebrata</taxon>
        <taxon>Euteleostomi</taxon>
        <taxon>Lepidosauria</taxon>
        <taxon>Squamata</taxon>
        <taxon>Bifurcata</taxon>
        <taxon>Unidentata</taxon>
        <taxon>Episquamata</taxon>
        <taxon>Toxicofera</taxon>
        <taxon>Serpentes</taxon>
        <taxon>Colubroidea</taxon>
        <taxon>Elapidae</taxon>
        <taxon>Elapinae</taxon>
        <taxon>Ophiophagus</taxon>
    </lineage>
</organism>
<dbReference type="Proteomes" id="UP000018936">
    <property type="component" value="Unassembled WGS sequence"/>
</dbReference>